<keyword evidence="3" id="KW-1185">Reference proteome</keyword>
<gene>
    <name evidence="2" type="ORF">G6011_08203</name>
</gene>
<dbReference type="Proteomes" id="UP001199106">
    <property type="component" value="Unassembled WGS sequence"/>
</dbReference>
<dbReference type="AlphaFoldDB" id="A0AAD4FIQ5"/>
<comment type="caution">
    <text evidence="2">The sequence shown here is derived from an EMBL/GenBank/DDBJ whole genome shotgun (WGS) entry which is preliminary data.</text>
</comment>
<reference evidence="2" key="1">
    <citation type="submission" date="2021-07" db="EMBL/GenBank/DDBJ databases">
        <title>Genome Resource of American Ginseng Black Spot Pathogen Alternaria panax.</title>
        <authorList>
            <person name="Qiu C."/>
            <person name="Wang W."/>
            <person name="Liu Z."/>
        </authorList>
    </citation>
    <scope>NUCLEOTIDE SEQUENCE</scope>
    <source>
        <strain evidence="2">BNCC115425</strain>
    </source>
</reference>
<keyword evidence="1" id="KW-0175">Coiled coil</keyword>
<feature type="coiled-coil region" evidence="1">
    <location>
        <begin position="97"/>
        <end position="158"/>
    </location>
</feature>
<evidence type="ECO:0000313" key="2">
    <source>
        <dbReference type="EMBL" id="KAG9190115.1"/>
    </source>
</evidence>
<sequence>MTQELKSKIRTQIVLVERYAQAIARLSDTIEDECMSMIKTRHQFWQTRLGADEKQHGPVVTRMLHTERLSEGSCVPVISIAELSQVASAEAKALENMTSLNLAISQLIANRADLEQEIKGKIEEKGRTHVGPVESAEVTREDNEIQELKSSIEEYADMI</sequence>
<organism evidence="2 3">
    <name type="scientific">Alternaria panax</name>
    <dbReference type="NCBI Taxonomy" id="48097"/>
    <lineage>
        <taxon>Eukaryota</taxon>
        <taxon>Fungi</taxon>
        <taxon>Dikarya</taxon>
        <taxon>Ascomycota</taxon>
        <taxon>Pezizomycotina</taxon>
        <taxon>Dothideomycetes</taxon>
        <taxon>Pleosporomycetidae</taxon>
        <taxon>Pleosporales</taxon>
        <taxon>Pleosporineae</taxon>
        <taxon>Pleosporaceae</taxon>
        <taxon>Alternaria</taxon>
        <taxon>Alternaria sect. Panax</taxon>
    </lineage>
</organism>
<proteinExistence type="predicted"/>
<accession>A0AAD4FIQ5</accession>
<evidence type="ECO:0000256" key="1">
    <source>
        <dbReference type="SAM" id="Coils"/>
    </source>
</evidence>
<name>A0AAD4FIQ5_9PLEO</name>
<evidence type="ECO:0000313" key="3">
    <source>
        <dbReference type="Proteomes" id="UP001199106"/>
    </source>
</evidence>
<protein>
    <submittedName>
        <fullName evidence="2">Uncharacterized protein</fullName>
    </submittedName>
</protein>
<dbReference type="EMBL" id="JAANER010000004">
    <property type="protein sequence ID" value="KAG9190115.1"/>
    <property type="molecule type" value="Genomic_DNA"/>
</dbReference>